<dbReference type="EMBL" id="JBBXJM010000006">
    <property type="protein sequence ID" value="KAL1406414.1"/>
    <property type="molecule type" value="Genomic_DNA"/>
</dbReference>
<keyword evidence="2" id="KW-0813">Transport</keyword>
<dbReference type="Pfam" id="PF05071">
    <property type="entry name" value="NDUFA12"/>
    <property type="match status" value="1"/>
</dbReference>
<keyword evidence="2" id="KW-0249">Electron transport</keyword>
<protein>
    <recommendedName>
        <fullName evidence="2">NADH dehydrogenase [ubiquinone] 1 alpha subcomplex subunit</fullName>
    </recommendedName>
</protein>
<proteinExistence type="inferred from homology"/>
<reference evidence="4 5" key="1">
    <citation type="submission" date="2023-08" db="EMBL/GenBank/DDBJ databases">
        <title>Annotated Genome Sequence of Vanrija albida AlHP1.</title>
        <authorList>
            <person name="Herzog R."/>
        </authorList>
    </citation>
    <scope>NUCLEOTIDE SEQUENCE [LARGE SCALE GENOMIC DNA]</scope>
    <source>
        <strain evidence="4 5">AlHP1</strain>
    </source>
</reference>
<comment type="subcellular location">
    <subcellularLocation>
        <location evidence="2">Mitochondrion inner membrane</location>
        <topology evidence="2">Peripheral membrane protein</topology>
        <orientation evidence="2">Matrix side</orientation>
    </subcellularLocation>
</comment>
<dbReference type="InterPro" id="IPR007763">
    <property type="entry name" value="NDUFA12"/>
</dbReference>
<dbReference type="RefSeq" id="XP_069206358.1">
    <property type="nucleotide sequence ID" value="XM_069356517.1"/>
</dbReference>
<evidence type="ECO:0000256" key="3">
    <source>
        <dbReference type="SAM" id="MobiDB-lite"/>
    </source>
</evidence>
<keyword evidence="2" id="KW-0472">Membrane</keyword>
<comment type="similarity">
    <text evidence="1 2">Belongs to the complex I NDUFA12 subunit family.</text>
</comment>
<keyword evidence="5" id="KW-1185">Reference proteome</keyword>
<name>A0ABR3PVG4_9TREE</name>
<accession>A0ABR3PVG4</accession>
<gene>
    <name evidence="4" type="ORF">Q8F55_008113</name>
</gene>
<feature type="compositionally biased region" description="Basic and acidic residues" evidence="3">
    <location>
        <begin position="128"/>
        <end position="138"/>
    </location>
</feature>
<comment type="function">
    <text evidence="2">Accessory subunit of the mitochondrial membrane respiratory chain NADH dehydrogenase (Complex I), that is believed not to be involved in catalysis. Complex I functions in the transfer of electrons from NADH to the respiratory chain. The immediate electron acceptor for the enzyme is believed to be ubiquinone.</text>
</comment>
<evidence type="ECO:0000256" key="1">
    <source>
        <dbReference type="ARBA" id="ARBA00007355"/>
    </source>
</evidence>
<comment type="caution">
    <text evidence="4">The sequence shown here is derived from an EMBL/GenBank/DDBJ whole genome shotgun (WGS) entry which is preliminary data.</text>
</comment>
<evidence type="ECO:0000256" key="2">
    <source>
        <dbReference type="RuleBase" id="RU363103"/>
    </source>
</evidence>
<keyword evidence="2" id="KW-0679">Respiratory chain</keyword>
<organism evidence="4 5">
    <name type="scientific">Vanrija albida</name>
    <dbReference type="NCBI Taxonomy" id="181172"/>
    <lineage>
        <taxon>Eukaryota</taxon>
        <taxon>Fungi</taxon>
        <taxon>Dikarya</taxon>
        <taxon>Basidiomycota</taxon>
        <taxon>Agaricomycotina</taxon>
        <taxon>Tremellomycetes</taxon>
        <taxon>Trichosporonales</taxon>
        <taxon>Trichosporonaceae</taxon>
        <taxon>Vanrija</taxon>
    </lineage>
</organism>
<dbReference type="PANTHER" id="PTHR12910">
    <property type="entry name" value="NADH-UBIQUINONE OXIDOREDUCTASE SUBUNIT B17.2"/>
    <property type="match status" value="1"/>
</dbReference>
<evidence type="ECO:0000313" key="4">
    <source>
        <dbReference type="EMBL" id="KAL1406414.1"/>
    </source>
</evidence>
<dbReference type="Proteomes" id="UP001565368">
    <property type="component" value="Unassembled WGS sequence"/>
</dbReference>
<keyword evidence="2" id="KW-0999">Mitochondrion inner membrane</keyword>
<dbReference type="GeneID" id="95989156"/>
<evidence type="ECO:0000313" key="5">
    <source>
        <dbReference type="Proteomes" id="UP001565368"/>
    </source>
</evidence>
<keyword evidence="2" id="KW-0496">Mitochondrion</keyword>
<dbReference type="PANTHER" id="PTHR12910:SF2">
    <property type="entry name" value="NADH DEHYDROGENASE [UBIQUINONE] 1 ALPHA SUBCOMPLEX SUBUNIT 12"/>
    <property type="match status" value="1"/>
</dbReference>
<sequence length="138" mass="16219">MSSLKRTIQHARKAGFKEWFRMMTYIGDAKFGTHVGTDQFGNRYFQQYDAREELPGRQRWVDYAQDDFNASQVPRGWASWLAHTRLDPPPEDPIYQASKQKWEQPYVENLTGTRGRFVTYSTQGPKSETWKPEVKPRA</sequence>
<feature type="region of interest" description="Disordered" evidence="3">
    <location>
        <begin position="117"/>
        <end position="138"/>
    </location>
</feature>